<evidence type="ECO:0000313" key="2">
    <source>
        <dbReference type="Proteomes" id="UP001642484"/>
    </source>
</evidence>
<organism evidence="1 2">
    <name type="scientific">Durusdinium trenchii</name>
    <dbReference type="NCBI Taxonomy" id="1381693"/>
    <lineage>
        <taxon>Eukaryota</taxon>
        <taxon>Sar</taxon>
        <taxon>Alveolata</taxon>
        <taxon>Dinophyceae</taxon>
        <taxon>Suessiales</taxon>
        <taxon>Symbiodiniaceae</taxon>
        <taxon>Durusdinium</taxon>
    </lineage>
</organism>
<comment type="caution">
    <text evidence="1">The sequence shown here is derived from an EMBL/GenBank/DDBJ whole genome shotgun (WGS) entry which is preliminary data.</text>
</comment>
<name>A0ABP0JJQ6_9DINO</name>
<proteinExistence type="predicted"/>
<evidence type="ECO:0000313" key="1">
    <source>
        <dbReference type="EMBL" id="CAK9014652.1"/>
    </source>
</evidence>
<protein>
    <submittedName>
        <fullName evidence="1">Uncharacterized protein</fullName>
    </submittedName>
</protein>
<sequence length="195" mass="22079">MASKVRCEIRYHGGIEYQDTESAENGDEYELLLLRITVQVHGSENPGQLQLHGRWATMLQPSGPGDLLLIEGAQEADEAEEHSRCFSVAGPLPVITIYREGFHFRIDNDRLQDLQQPEWLKLPQVRKVGGAYKYHRWLCTLRDGADSNLWAVVWENARPGPNFKDGWSRCGLVLVDPPDAQLGIFGDAREKTTEH</sequence>
<dbReference type="Proteomes" id="UP001642484">
    <property type="component" value="Unassembled WGS sequence"/>
</dbReference>
<dbReference type="EMBL" id="CAXAMN010005581">
    <property type="protein sequence ID" value="CAK9014652.1"/>
    <property type="molecule type" value="Genomic_DNA"/>
</dbReference>
<gene>
    <name evidence="1" type="ORF">CCMP2556_LOCUS11782</name>
</gene>
<reference evidence="1 2" key="1">
    <citation type="submission" date="2024-02" db="EMBL/GenBank/DDBJ databases">
        <authorList>
            <person name="Chen Y."/>
            <person name="Shah S."/>
            <person name="Dougan E. K."/>
            <person name="Thang M."/>
            <person name="Chan C."/>
        </authorList>
    </citation>
    <scope>NUCLEOTIDE SEQUENCE [LARGE SCALE GENOMIC DNA]</scope>
</reference>
<accession>A0ABP0JJQ6</accession>
<keyword evidence="2" id="KW-1185">Reference proteome</keyword>